<dbReference type="InterPro" id="IPR041706">
    <property type="entry name" value="YchF_N"/>
</dbReference>
<evidence type="ECO:0000313" key="6">
    <source>
        <dbReference type="EMBL" id="KAJ5071359.1"/>
    </source>
</evidence>
<dbReference type="GO" id="GO:0005525">
    <property type="term" value="F:GTP binding"/>
    <property type="evidence" value="ECO:0007669"/>
    <property type="project" value="InterPro"/>
</dbReference>
<comment type="similarity">
    <text evidence="3">Belongs to the TRAFAC class OBG-HflX-like GTPase superfamily. OBG GTPase family. YchF/OLA1 subfamily.</text>
</comment>
<dbReference type="PIRSF" id="PIRSF006641">
    <property type="entry name" value="CHP00092"/>
    <property type="match status" value="1"/>
</dbReference>
<comment type="subunit">
    <text evidence="3">Monomer.</text>
</comment>
<comment type="caution">
    <text evidence="3">Lacks conserved residue(s) required for the propagation of feature annotation.</text>
</comment>
<dbReference type="PROSITE" id="PS51880">
    <property type="entry name" value="TGS"/>
    <property type="match status" value="1"/>
</dbReference>
<dbReference type="OrthoDB" id="424823at2759"/>
<proteinExistence type="inferred from homology"/>
<dbReference type="GO" id="GO:0005737">
    <property type="term" value="C:cytoplasm"/>
    <property type="evidence" value="ECO:0007669"/>
    <property type="project" value="UniProtKB-SubCell"/>
</dbReference>
<keyword evidence="2 3" id="KW-0067">ATP-binding</keyword>
<dbReference type="InterPro" id="IPR012675">
    <property type="entry name" value="Beta-grasp_dom_sf"/>
</dbReference>
<dbReference type="Pfam" id="PF06071">
    <property type="entry name" value="YchF-GTPase_C"/>
    <property type="match status" value="1"/>
</dbReference>
<dbReference type="HAMAP" id="MF_00944">
    <property type="entry name" value="YchF_OLA1_ATPase"/>
    <property type="match status" value="1"/>
</dbReference>
<dbReference type="AlphaFoldDB" id="A0A9Q0LFD2"/>
<dbReference type="GO" id="GO:0016887">
    <property type="term" value="F:ATP hydrolysis activity"/>
    <property type="evidence" value="ECO:0007669"/>
    <property type="project" value="UniProtKB-UniRule"/>
</dbReference>
<dbReference type="PRINTS" id="PR00326">
    <property type="entry name" value="GTP1OBG"/>
</dbReference>
<evidence type="ECO:0000256" key="3">
    <source>
        <dbReference type="HAMAP-Rule" id="MF_03167"/>
    </source>
</evidence>
<accession>A0A9Q0LFD2</accession>
<dbReference type="EMBL" id="JAPDFW010000089">
    <property type="protein sequence ID" value="KAJ5071359.1"/>
    <property type="molecule type" value="Genomic_DNA"/>
</dbReference>
<keyword evidence="7" id="KW-1185">Reference proteome</keyword>
<keyword evidence="1 3" id="KW-0547">Nucleotide-binding</keyword>
<dbReference type="InterPro" id="IPR004396">
    <property type="entry name" value="ATPase_YchF/OLA1"/>
</dbReference>
<dbReference type="FunFam" id="1.10.150.300:FF:000001">
    <property type="entry name" value="Ribosome-binding ATPase YchF"/>
    <property type="match status" value="1"/>
</dbReference>
<organism evidence="6 7">
    <name type="scientific">Anaeramoeba ignava</name>
    <name type="common">Anaerobic marine amoeba</name>
    <dbReference type="NCBI Taxonomy" id="1746090"/>
    <lineage>
        <taxon>Eukaryota</taxon>
        <taxon>Metamonada</taxon>
        <taxon>Anaeramoebidae</taxon>
        <taxon>Anaeramoeba</taxon>
    </lineage>
</organism>
<dbReference type="Gene3D" id="3.40.50.300">
    <property type="entry name" value="P-loop containing nucleotide triphosphate hydrolases"/>
    <property type="match status" value="1"/>
</dbReference>
<dbReference type="OMA" id="VLRCFDN"/>
<dbReference type="InterPro" id="IPR004095">
    <property type="entry name" value="TGS"/>
</dbReference>
<dbReference type="PANTHER" id="PTHR23305:SF11">
    <property type="entry name" value="OBG-LIKE ATPASE 1"/>
    <property type="match status" value="1"/>
</dbReference>
<dbReference type="Proteomes" id="UP001149090">
    <property type="component" value="Unassembled WGS sequence"/>
</dbReference>
<dbReference type="GO" id="GO:0005524">
    <property type="term" value="F:ATP binding"/>
    <property type="evidence" value="ECO:0007669"/>
    <property type="project" value="UniProtKB-UniRule"/>
</dbReference>
<dbReference type="InterPro" id="IPR027417">
    <property type="entry name" value="P-loop_NTPase"/>
</dbReference>
<evidence type="ECO:0000313" key="7">
    <source>
        <dbReference type="Proteomes" id="UP001149090"/>
    </source>
</evidence>
<dbReference type="Gene3D" id="3.10.20.30">
    <property type="match status" value="1"/>
</dbReference>
<dbReference type="FunFam" id="3.10.20.30:FF:000001">
    <property type="entry name" value="Ribosome-binding ATPase YchF"/>
    <property type="match status" value="1"/>
</dbReference>
<feature type="domain" description="OBG-type G" evidence="4">
    <location>
        <begin position="21"/>
        <end position="279"/>
    </location>
</feature>
<dbReference type="GO" id="GO:0043023">
    <property type="term" value="F:ribosomal large subunit binding"/>
    <property type="evidence" value="ECO:0007669"/>
    <property type="project" value="UniProtKB-UniRule"/>
</dbReference>
<comment type="function">
    <text evidence="3">Hydrolyzes ATP, and can also hydrolyze GTP with lower efficiency. Has lower affinity for GTP.</text>
</comment>
<feature type="domain" description="TGS" evidence="5">
    <location>
        <begin position="298"/>
        <end position="381"/>
    </location>
</feature>
<dbReference type="NCBIfam" id="TIGR00092">
    <property type="entry name" value="redox-regulated ATPase YchF"/>
    <property type="match status" value="1"/>
</dbReference>
<sequence length="393" mass="44714">MEKKDPKEIPRNLFGRVSGNLKMGLVGLANVGKSLTFNTLTKMQVPTENFPYCTIDPTTARCEVPDERFVDLCKMYKPAREIPAYLNITDIAGLVRGAHKNVGLGNAFLSHIREVDGVFQIVRTFRDETVSHVEGTLDAVRDIQIVEDELRLKDLETIEKKKNSLGRHAENSNDKRIKQEYQMLCTISEFLEEKKQAIRVGKWDEHEFEYINSLFLLTAKPTVYLINLSEKEYLNKRSKWLKPVKDYVDSRTAEPIIPYCAKLEAEYAALSDDEKQKKMPNFVSALKKIIKIGYSTLDLIHFFTVGEDEVKCWTIRNGTKAPKAAGTIHTDFEKGFVAAEVMAYDDLKQHGSELEVKNSGKKKTQGKNYVVLDGDIIHFKTNVRSGAKSKKKK</sequence>
<evidence type="ECO:0000256" key="1">
    <source>
        <dbReference type="ARBA" id="ARBA00022741"/>
    </source>
</evidence>
<evidence type="ECO:0000259" key="5">
    <source>
        <dbReference type="PROSITE" id="PS51880"/>
    </source>
</evidence>
<dbReference type="CDD" id="cd01900">
    <property type="entry name" value="YchF"/>
    <property type="match status" value="1"/>
</dbReference>
<protein>
    <recommendedName>
        <fullName evidence="3">Obg-like ATPase 1</fullName>
    </recommendedName>
</protein>
<dbReference type="CDD" id="cd04867">
    <property type="entry name" value="TGS_YchF_OLA1"/>
    <property type="match status" value="1"/>
</dbReference>
<dbReference type="SUPFAM" id="SSF81271">
    <property type="entry name" value="TGS-like"/>
    <property type="match status" value="1"/>
</dbReference>
<keyword evidence="3" id="KW-0378">Hydrolase</keyword>
<reference evidence="6" key="1">
    <citation type="submission" date="2022-10" db="EMBL/GenBank/DDBJ databases">
        <title>Novel sulphate-reducing endosymbionts in the free-living metamonad Anaeramoeba.</title>
        <authorList>
            <person name="Jerlstrom-Hultqvist J."/>
            <person name="Cepicka I."/>
            <person name="Gallot-Lavallee L."/>
            <person name="Salas-Leiva D."/>
            <person name="Curtis B.A."/>
            <person name="Zahonova K."/>
            <person name="Pipaliya S."/>
            <person name="Dacks J."/>
            <person name="Roger A.J."/>
        </authorList>
    </citation>
    <scope>NUCLEOTIDE SEQUENCE</scope>
    <source>
        <strain evidence="6">BMAN</strain>
    </source>
</reference>
<comment type="caution">
    <text evidence="6">The sequence shown here is derived from an EMBL/GenBank/DDBJ whole genome shotgun (WGS) entry which is preliminary data.</text>
</comment>
<dbReference type="InterPro" id="IPR013029">
    <property type="entry name" value="YchF_C"/>
</dbReference>
<dbReference type="InterPro" id="IPR006073">
    <property type="entry name" value="GTP-bd"/>
</dbReference>
<dbReference type="Pfam" id="PF01926">
    <property type="entry name" value="MMR_HSR1"/>
    <property type="match status" value="1"/>
</dbReference>
<comment type="subcellular location">
    <subcellularLocation>
        <location evidence="3">Cytoplasm</location>
    </subcellularLocation>
</comment>
<dbReference type="PROSITE" id="PS51710">
    <property type="entry name" value="G_OBG"/>
    <property type="match status" value="1"/>
</dbReference>
<feature type="binding site" evidence="3">
    <location>
        <position position="228"/>
    </location>
    <ligand>
        <name>ATP</name>
        <dbReference type="ChEBI" id="CHEBI:30616"/>
    </ligand>
</feature>
<dbReference type="InterPro" id="IPR012676">
    <property type="entry name" value="TGS-like"/>
</dbReference>
<dbReference type="PANTHER" id="PTHR23305">
    <property type="entry name" value="OBG GTPASE FAMILY"/>
    <property type="match status" value="1"/>
</dbReference>
<dbReference type="SUPFAM" id="SSF52540">
    <property type="entry name" value="P-loop containing nucleoside triphosphate hydrolases"/>
    <property type="match status" value="1"/>
</dbReference>
<evidence type="ECO:0000256" key="2">
    <source>
        <dbReference type="ARBA" id="ARBA00022840"/>
    </source>
</evidence>
<dbReference type="Gene3D" id="1.10.150.300">
    <property type="entry name" value="TGS-like domain"/>
    <property type="match status" value="1"/>
</dbReference>
<evidence type="ECO:0000259" key="4">
    <source>
        <dbReference type="PROSITE" id="PS51710"/>
    </source>
</evidence>
<dbReference type="InterPro" id="IPR023192">
    <property type="entry name" value="TGS-like_dom_sf"/>
</dbReference>
<name>A0A9Q0LFD2_ANAIG</name>
<gene>
    <name evidence="6" type="ORF">M0811_10421</name>
</gene>
<keyword evidence="3" id="KW-0963">Cytoplasm</keyword>
<dbReference type="InterPro" id="IPR031167">
    <property type="entry name" value="G_OBG"/>
</dbReference>